<evidence type="ECO:0000313" key="3">
    <source>
        <dbReference type="Proteomes" id="UP000636709"/>
    </source>
</evidence>
<dbReference type="OrthoDB" id="756073at2759"/>
<name>A0A835G0I6_9POAL</name>
<dbReference type="Proteomes" id="UP000636709">
    <property type="component" value="Unassembled WGS sequence"/>
</dbReference>
<feature type="compositionally biased region" description="Low complexity" evidence="1">
    <location>
        <begin position="332"/>
        <end position="345"/>
    </location>
</feature>
<organism evidence="2 3">
    <name type="scientific">Digitaria exilis</name>
    <dbReference type="NCBI Taxonomy" id="1010633"/>
    <lineage>
        <taxon>Eukaryota</taxon>
        <taxon>Viridiplantae</taxon>
        <taxon>Streptophyta</taxon>
        <taxon>Embryophyta</taxon>
        <taxon>Tracheophyta</taxon>
        <taxon>Spermatophyta</taxon>
        <taxon>Magnoliopsida</taxon>
        <taxon>Liliopsida</taxon>
        <taxon>Poales</taxon>
        <taxon>Poaceae</taxon>
        <taxon>PACMAD clade</taxon>
        <taxon>Panicoideae</taxon>
        <taxon>Panicodae</taxon>
        <taxon>Paniceae</taxon>
        <taxon>Anthephorinae</taxon>
        <taxon>Digitaria</taxon>
    </lineage>
</organism>
<evidence type="ECO:0000256" key="1">
    <source>
        <dbReference type="SAM" id="MobiDB-lite"/>
    </source>
</evidence>
<dbReference type="EMBL" id="JACEFO010000129">
    <property type="protein sequence ID" value="KAF8780585.1"/>
    <property type="molecule type" value="Genomic_DNA"/>
</dbReference>
<sequence length="497" mass="53747">MDLNFLASCHWQLLPPLGSGRVPARRQPRPSYEDTVAIGRWSCAPPAELIASQAKDEPFLPPPFDGWDGHAAQIGLGAARMAICRPPARNCFPSKRRAPRKMAAAAPVLVHVESIQTAVPSARRRLGPFAAHRRRSCSTVPAPRFTTAAARAARERAVAALVDHPEMALSTLPPRRRRAPPALAKATMAAFLEARRRRSPRWRCEPDICATFFMQAYGVTALGLTNQSDRSRILAGNLTRHNNVSSPSQLTRFPDGGYGIGASCSLLLADPLSLIGFLKGWQARGAAGAEQARAAAKRVKSAPLDTATDNTMTTKTATVLFRTAADDDTPDTTRSPRPASPMPARGWTPMRPCDSRRSWRVVVIRNRAVGTNGMMRLGSRTGDLAVEGSKPALVVVMPAAEGQREDSDDEHEEEVDDCTERRAAAARSRIHDGVVPSGSVVMVYYPTTAAIRDASAADARRCRTSDPDVFLAVAEGSAMAIKGPLEKEERFINISDL</sequence>
<protein>
    <submittedName>
        <fullName evidence="2">Uncharacterized protein</fullName>
    </submittedName>
</protein>
<accession>A0A835G0I6</accession>
<feature type="region of interest" description="Disordered" evidence="1">
    <location>
        <begin position="325"/>
        <end position="351"/>
    </location>
</feature>
<comment type="caution">
    <text evidence="2">The sequence shown here is derived from an EMBL/GenBank/DDBJ whole genome shotgun (WGS) entry which is preliminary data.</text>
</comment>
<gene>
    <name evidence="2" type="ORF">HU200_001373</name>
</gene>
<dbReference type="AlphaFoldDB" id="A0A835G0I6"/>
<keyword evidence="3" id="KW-1185">Reference proteome</keyword>
<proteinExistence type="predicted"/>
<reference evidence="2" key="1">
    <citation type="submission" date="2020-07" db="EMBL/GenBank/DDBJ databases">
        <title>Genome sequence and genetic diversity analysis of an under-domesticated orphan crop, white fonio (Digitaria exilis).</title>
        <authorList>
            <person name="Bennetzen J.L."/>
            <person name="Chen S."/>
            <person name="Ma X."/>
            <person name="Wang X."/>
            <person name="Yssel A.E.J."/>
            <person name="Chaluvadi S.R."/>
            <person name="Johnson M."/>
            <person name="Gangashetty P."/>
            <person name="Hamidou F."/>
            <person name="Sanogo M.D."/>
            <person name="Zwaenepoel A."/>
            <person name="Wallace J."/>
            <person name="Van De Peer Y."/>
            <person name="Van Deynze A."/>
        </authorList>
    </citation>
    <scope>NUCLEOTIDE SEQUENCE</scope>
    <source>
        <tissue evidence="2">Leaves</tissue>
    </source>
</reference>
<evidence type="ECO:0000313" key="2">
    <source>
        <dbReference type="EMBL" id="KAF8780585.1"/>
    </source>
</evidence>